<dbReference type="EMBL" id="CP059664">
    <property type="protein sequence ID" value="QRW21343.1"/>
    <property type="molecule type" value="Genomic_DNA"/>
</dbReference>
<evidence type="ECO:0000313" key="9">
    <source>
        <dbReference type="EMBL" id="QRW21343.1"/>
    </source>
</evidence>
<proteinExistence type="predicted"/>
<feature type="transmembrane region" description="Helical" evidence="6">
    <location>
        <begin position="101"/>
        <end position="126"/>
    </location>
</feature>
<name>A0A8H8SYH1_9AGAM</name>
<dbReference type="PANTHER" id="PTHR37994">
    <property type="entry name" value="ARAE_2_N DOMAIN-CONTAINING PROTEIN-RELATED"/>
    <property type="match status" value="1"/>
</dbReference>
<dbReference type="GeneID" id="67028611"/>
<dbReference type="InterPro" id="IPR036259">
    <property type="entry name" value="MFS_trans_sf"/>
</dbReference>
<keyword evidence="4 6" id="KW-0472">Membrane</keyword>
<feature type="transmembrane region" description="Helical" evidence="6">
    <location>
        <begin position="53"/>
        <end position="70"/>
    </location>
</feature>
<reference evidence="9" key="1">
    <citation type="submission" date="2020-05" db="EMBL/GenBank/DDBJ databases">
        <title>Evolutionary and genomic comparisons of hybrid uninucleate and nonhybrid Rhizoctonia fungi.</title>
        <authorList>
            <person name="Li C."/>
            <person name="Chen X."/>
        </authorList>
    </citation>
    <scope>NUCLEOTIDE SEQUENCE</scope>
    <source>
        <strain evidence="9">AG-1 IA</strain>
    </source>
</reference>
<evidence type="ECO:0000256" key="5">
    <source>
        <dbReference type="SAM" id="MobiDB-lite"/>
    </source>
</evidence>
<protein>
    <recommendedName>
        <fullName evidence="11">ER transporter 6TM N-terminal domain-containing protein</fullName>
    </recommendedName>
</protein>
<feature type="transmembrane region" description="Helical" evidence="6">
    <location>
        <begin position="199"/>
        <end position="224"/>
    </location>
</feature>
<keyword evidence="2 6" id="KW-0812">Transmembrane</keyword>
<dbReference type="KEGG" id="rsx:RhiXN_06332"/>
<feature type="region of interest" description="Disordered" evidence="5">
    <location>
        <begin position="337"/>
        <end position="375"/>
    </location>
</feature>
<sequence>MSASSPSRSPTRRVKLDLANNSPEKSAPKSPKAMKLIPEWASKAASRRRSWKLLVRCWVATWVCFILILPNKTLPVMGNAAFFAALASFIAPPAMAFQMYFFAMFTLMIGCLLGWAWGSAAMAAALQARDQVLLGRALLSTQQAATNEANPDAYFRKAVFRGDFLDPRSTVVFGVFLAIGAFFLALMRVKSPKLTLRAFLELFSWMLYASIYLAVGLVTIVLIFPETLSHEWLESYAGVLDLVKGLVDMQEKVLTDNLEQLDMDTEGNTLSRVDGIQAGILAAFQAFTAKTPMLNLEFSHGRWSAADVQGLELPLRALLTRARGLSSFTAQYSHHLSTRTDGSFPSNTISRVTTTSGNASDAPDGAQTPKKSKGKHLTLRVQDTHRLLHVRGHITALEVSQHTHISEMIPIVYSATVNLRKSLSKGLESMSAAVRDVNGRRYNSVKREPLDNLRSAREALREALATYKESGRITIVQPLADAIDSVSGKLLDERGRPTVSFRPLFICFVFESNLCWTTEATIALMNQLIKLMEERKRNRLWAPTGLRKIANLLRREEGTAPVQGDVNPMPEPGKDDQYSRMYRRDPDARPPKGIIQNLTFAVWSIWHFFRTNEAIFAIKYTIVTIALWLPQIFKSSAEFTYNEKGLWALIMAQFGLSMYMSDQIGQFVARILGTVGGGVIGMLIWYIGSGHGLGNPYGIAAAFGVFIIPMFIMFSVTSVLVVGYSWIDTHLPSQGNPGYGYEIFWRGLSWSCWLRCLVYYDDSTSTVKPKGASLGNCSTVSQISQLYGLLISSWLTVEEEAEDEKADKEDPSN</sequence>
<feature type="transmembrane region" description="Helical" evidence="6">
    <location>
        <begin position="76"/>
        <end position="94"/>
    </location>
</feature>
<organism evidence="9 10">
    <name type="scientific">Rhizoctonia solani</name>
    <dbReference type="NCBI Taxonomy" id="456999"/>
    <lineage>
        <taxon>Eukaryota</taxon>
        <taxon>Fungi</taxon>
        <taxon>Dikarya</taxon>
        <taxon>Basidiomycota</taxon>
        <taxon>Agaricomycotina</taxon>
        <taxon>Agaricomycetes</taxon>
        <taxon>Cantharellales</taxon>
        <taxon>Ceratobasidiaceae</taxon>
        <taxon>Rhizoctonia</taxon>
    </lineage>
</organism>
<feature type="domain" description="Integral membrane bound transporter" evidence="8">
    <location>
        <begin position="635"/>
        <end position="727"/>
    </location>
</feature>
<keyword evidence="3 6" id="KW-1133">Transmembrane helix</keyword>
<dbReference type="PANTHER" id="PTHR37994:SF3">
    <property type="entry name" value="ER TRANSPORTER 6TM N-TERMINAL DOMAIN-CONTAINING PROTEIN"/>
    <property type="match status" value="1"/>
</dbReference>
<dbReference type="InterPro" id="IPR049453">
    <property type="entry name" value="Memb_transporter_dom"/>
</dbReference>
<dbReference type="AlphaFoldDB" id="A0A8H8SYH1"/>
<evidence type="ECO:0000256" key="2">
    <source>
        <dbReference type="ARBA" id="ARBA00022692"/>
    </source>
</evidence>
<accession>A0A8H8SYH1</accession>
<dbReference type="RefSeq" id="XP_043181580.1">
    <property type="nucleotide sequence ID" value="XM_043326148.1"/>
</dbReference>
<feature type="region of interest" description="Disordered" evidence="5">
    <location>
        <begin position="1"/>
        <end position="31"/>
    </location>
</feature>
<dbReference type="InterPro" id="IPR018823">
    <property type="entry name" value="ArAE_2_N"/>
</dbReference>
<feature type="transmembrane region" description="Helical" evidence="6">
    <location>
        <begin position="699"/>
        <end position="723"/>
    </location>
</feature>
<feature type="compositionally biased region" description="Polar residues" evidence="5">
    <location>
        <begin position="337"/>
        <end position="359"/>
    </location>
</feature>
<gene>
    <name evidence="9" type="ORF">RhiXN_06332</name>
</gene>
<dbReference type="SUPFAM" id="SSF103473">
    <property type="entry name" value="MFS general substrate transporter"/>
    <property type="match status" value="1"/>
</dbReference>
<dbReference type="GO" id="GO:0016020">
    <property type="term" value="C:membrane"/>
    <property type="evidence" value="ECO:0007669"/>
    <property type="project" value="UniProtKB-SubCell"/>
</dbReference>
<evidence type="ECO:0000256" key="4">
    <source>
        <dbReference type="ARBA" id="ARBA00023136"/>
    </source>
</evidence>
<feature type="transmembrane region" description="Helical" evidence="6">
    <location>
        <begin position="667"/>
        <end position="687"/>
    </location>
</feature>
<evidence type="ECO:0000313" key="10">
    <source>
        <dbReference type="Proteomes" id="UP000650533"/>
    </source>
</evidence>
<evidence type="ECO:0000256" key="3">
    <source>
        <dbReference type="ARBA" id="ARBA00022989"/>
    </source>
</evidence>
<evidence type="ECO:0008006" key="11">
    <source>
        <dbReference type="Google" id="ProtNLM"/>
    </source>
</evidence>
<feature type="transmembrane region" description="Helical" evidence="6">
    <location>
        <begin position="614"/>
        <end position="633"/>
    </location>
</feature>
<feature type="domain" description="Putative ER transporter 6TM N-terminal" evidence="7">
    <location>
        <begin position="48"/>
        <end position="204"/>
    </location>
</feature>
<feature type="transmembrane region" description="Helical" evidence="6">
    <location>
        <begin position="170"/>
        <end position="187"/>
    </location>
</feature>
<evidence type="ECO:0000259" key="8">
    <source>
        <dbReference type="Pfam" id="PF13515"/>
    </source>
</evidence>
<evidence type="ECO:0000256" key="6">
    <source>
        <dbReference type="SAM" id="Phobius"/>
    </source>
</evidence>
<evidence type="ECO:0000256" key="1">
    <source>
        <dbReference type="ARBA" id="ARBA00004141"/>
    </source>
</evidence>
<dbReference type="Proteomes" id="UP000650533">
    <property type="component" value="Chromosome 7"/>
</dbReference>
<comment type="subcellular location">
    <subcellularLocation>
        <location evidence="1">Membrane</location>
        <topology evidence="1">Multi-pass membrane protein</topology>
    </subcellularLocation>
</comment>
<evidence type="ECO:0000259" key="7">
    <source>
        <dbReference type="Pfam" id="PF10337"/>
    </source>
</evidence>
<feature type="domain" description="Putative ER transporter 6TM N-terminal" evidence="7">
    <location>
        <begin position="211"/>
        <end position="468"/>
    </location>
</feature>
<dbReference type="Pfam" id="PF13515">
    <property type="entry name" value="FUSC_2"/>
    <property type="match status" value="1"/>
</dbReference>
<dbReference type="Pfam" id="PF10337">
    <property type="entry name" value="ArAE_2_N"/>
    <property type="match status" value="2"/>
</dbReference>